<feature type="transmembrane region" description="Helical" evidence="8">
    <location>
        <begin position="418"/>
        <end position="438"/>
    </location>
</feature>
<organism evidence="10 11">
    <name type="scientific">Streptomyces fuscichromogenes</name>
    <dbReference type="NCBI Taxonomy" id="1324013"/>
    <lineage>
        <taxon>Bacteria</taxon>
        <taxon>Bacillati</taxon>
        <taxon>Actinomycetota</taxon>
        <taxon>Actinomycetes</taxon>
        <taxon>Kitasatosporales</taxon>
        <taxon>Streptomycetaceae</taxon>
        <taxon>Streptomyces</taxon>
    </lineage>
</organism>
<evidence type="ECO:0000256" key="8">
    <source>
        <dbReference type="SAM" id="Phobius"/>
    </source>
</evidence>
<keyword evidence="5 8" id="KW-1133">Transmembrane helix</keyword>
<feature type="region of interest" description="Disordered" evidence="7">
    <location>
        <begin position="1"/>
        <end position="26"/>
    </location>
</feature>
<comment type="caution">
    <text evidence="10">The sequence shown here is derived from an EMBL/GenBank/DDBJ whole genome shotgun (WGS) entry which is preliminary data.</text>
</comment>
<dbReference type="InterPro" id="IPR006707">
    <property type="entry name" value="T7SS_EccD"/>
</dbReference>
<evidence type="ECO:0000259" key="9">
    <source>
        <dbReference type="Pfam" id="PF19053"/>
    </source>
</evidence>
<dbReference type="AlphaFoldDB" id="A0A917XBQ6"/>
<keyword evidence="4 8" id="KW-0812">Transmembrane</keyword>
<keyword evidence="11" id="KW-1185">Reference proteome</keyword>
<name>A0A917XBQ6_9ACTN</name>
<evidence type="ECO:0000256" key="4">
    <source>
        <dbReference type="ARBA" id="ARBA00022692"/>
    </source>
</evidence>
<feature type="transmembrane region" description="Helical" evidence="8">
    <location>
        <begin position="334"/>
        <end position="360"/>
    </location>
</feature>
<sequence>MTTAPATTAPAANAPAANGTTSAAPQPVRAAEVCRLTVEAPAGRADLAVPVTTPFSALLPVLLRQAVGPDLQGTPWILQRLGADPLDPEATPESAGLRDGDVLHLRPADAALPAVHFDDVSDGVAHTVGAGSGRWRPGLTRDLGLALSCLALAALAATLFGAGPGPLTSAAAGAVALVLAAACVAAARAQADRGGVLVAGVGAFGFAALAGTTLREGPSGGFAPGTTGTLLAAGFVVALAGLLLALGALPLVVPGTVLLTAVAAAIGAGLARATGLHGLQAAAVVAVGLFVLGHLAPRLALRTARLRVPQLPHDAEELQLDIEPEPGEAVASRVAVATACLDMISISSALVWAVALWLLADREHGWAGWLLPLSLSLAVLLRARGTNGTLQRVPAVLAGAYGLGLVLIVRVAPTGPGGRAAVLAVLLAAALLLLVGAWRLPRARLLPVWGHFGDLLETLTAVALLPLLLQVLHAYGYFRGLAG</sequence>
<feature type="transmembrane region" description="Helical" evidence="8">
    <location>
        <begin position="277"/>
        <end position="297"/>
    </location>
</feature>
<feature type="transmembrane region" description="Helical" evidence="8">
    <location>
        <begin position="395"/>
        <end position="412"/>
    </location>
</feature>
<dbReference type="GO" id="GO:0005886">
    <property type="term" value="C:plasma membrane"/>
    <property type="evidence" value="ECO:0007669"/>
    <property type="project" value="UniProtKB-SubCell"/>
</dbReference>
<reference evidence="10" key="1">
    <citation type="journal article" date="2014" name="Int. J. Syst. Evol. Microbiol.">
        <title>Complete genome sequence of Corynebacterium casei LMG S-19264T (=DSM 44701T), isolated from a smear-ripened cheese.</title>
        <authorList>
            <consortium name="US DOE Joint Genome Institute (JGI-PGF)"/>
            <person name="Walter F."/>
            <person name="Albersmeier A."/>
            <person name="Kalinowski J."/>
            <person name="Ruckert C."/>
        </authorList>
    </citation>
    <scope>NUCLEOTIDE SEQUENCE</scope>
    <source>
        <strain evidence="10">CGMCC 4.7110</strain>
    </source>
</reference>
<feature type="compositionally biased region" description="Low complexity" evidence="7">
    <location>
        <begin position="1"/>
        <end position="25"/>
    </location>
</feature>
<feature type="transmembrane region" description="Helical" evidence="8">
    <location>
        <begin position="143"/>
        <end position="163"/>
    </location>
</feature>
<dbReference type="Gene3D" id="3.10.20.90">
    <property type="entry name" value="Phosphatidylinositol 3-kinase Catalytic Subunit, Chain A, domain 1"/>
    <property type="match status" value="1"/>
</dbReference>
<evidence type="ECO:0000256" key="2">
    <source>
        <dbReference type="ARBA" id="ARBA00006162"/>
    </source>
</evidence>
<accession>A0A917XBQ6</accession>
<dbReference type="Proteomes" id="UP000653411">
    <property type="component" value="Unassembled WGS sequence"/>
</dbReference>
<feature type="transmembrane region" description="Helical" evidence="8">
    <location>
        <begin position="194"/>
        <end position="214"/>
    </location>
</feature>
<evidence type="ECO:0000256" key="6">
    <source>
        <dbReference type="ARBA" id="ARBA00023136"/>
    </source>
</evidence>
<evidence type="ECO:0000313" key="11">
    <source>
        <dbReference type="Proteomes" id="UP000653411"/>
    </source>
</evidence>
<evidence type="ECO:0000256" key="3">
    <source>
        <dbReference type="ARBA" id="ARBA00022475"/>
    </source>
</evidence>
<feature type="transmembrane region" description="Helical" evidence="8">
    <location>
        <begin position="459"/>
        <end position="478"/>
    </location>
</feature>
<feature type="domain" description="EccD-like transmembrane" evidence="9">
    <location>
        <begin position="140"/>
        <end position="481"/>
    </location>
</feature>
<dbReference type="Pfam" id="PF19053">
    <property type="entry name" value="EccD"/>
    <property type="match status" value="1"/>
</dbReference>
<feature type="transmembrane region" description="Helical" evidence="8">
    <location>
        <begin position="226"/>
        <end position="244"/>
    </location>
</feature>
<comment type="subcellular location">
    <subcellularLocation>
        <location evidence="1">Cell membrane</location>
        <topology evidence="1">Multi-pass membrane protein</topology>
    </subcellularLocation>
</comment>
<feature type="transmembrane region" description="Helical" evidence="8">
    <location>
        <begin position="169"/>
        <end position="187"/>
    </location>
</feature>
<dbReference type="Pfam" id="PF08817">
    <property type="entry name" value="YukD"/>
    <property type="match status" value="1"/>
</dbReference>
<evidence type="ECO:0000256" key="5">
    <source>
        <dbReference type="ARBA" id="ARBA00022989"/>
    </source>
</evidence>
<proteinExistence type="inferred from homology"/>
<feature type="transmembrane region" description="Helical" evidence="8">
    <location>
        <begin position="251"/>
        <end position="271"/>
    </location>
</feature>
<gene>
    <name evidence="10" type="ORF">GCM10011578_029860</name>
</gene>
<comment type="similarity">
    <text evidence="2">Belongs to the EccD/Snm4 family.</text>
</comment>
<evidence type="ECO:0000256" key="1">
    <source>
        <dbReference type="ARBA" id="ARBA00004651"/>
    </source>
</evidence>
<dbReference type="InterPro" id="IPR024962">
    <property type="entry name" value="YukD-like"/>
</dbReference>
<dbReference type="RefSeq" id="WP_189263179.1">
    <property type="nucleotide sequence ID" value="NZ_BMML01000006.1"/>
</dbReference>
<dbReference type="NCBIfam" id="TIGR03920">
    <property type="entry name" value="T7SS_EccD"/>
    <property type="match status" value="1"/>
</dbReference>
<dbReference type="EMBL" id="BMML01000006">
    <property type="protein sequence ID" value="GGN05931.1"/>
    <property type="molecule type" value="Genomic_DNA"/>
</dbReference>
<protein>
    <recommendedName>
        <fullName evidence="9">EccD-like transmembrane domain-containing protein</fullName>
    </recommendedName>
</protein>
<evidence type="ECO:0000313" key="10">
    <source>
        <dbReference type="EMBL" id="GGN05931.1"/>
    </source>
</evidence>
<reference evidence="10" key="2">
    <citation type="submission" date="2020-09" db="EMBL/GenBank/DDBJ databases">
        <authorList>
            <person name="Sun Q."/>
            <person name="Zhou Y."/>
        </authorList>
    </citation>
    <scope>NUCLEOTIDE SEQUENCE</scope>
    <source>
        <strain evidence="10">CGMCC 4.7110</strain>
    </source>
</reference>
<evidence type="ECO:0000256" key="7">
    <source>
        <dbReference type="SAM" id="MobiDB-lite"/>
    </source>
</evidence>
<keyword evidence="3" id="KW-1003">Cell membrane</keyword>
<keyword evidence="6 8" id="KW-0472">Membrane</keyword>
<dbReference type="InterPro" id="IPR044049">
    <property type="entry name" value="EccD_transm"/>
</dbReference>